<evidence type="ECO:0000256" key="1">
    <source>
        <dbReference type="ARBA" id="ARBA00022801"/>
    </source>
</evidence>
<feature type="domain" description="Sialate O-acetylesterase" evidence="2">
    <location>
        <begin position="36"/>
        <end position="271"/>
    </location>
</feature>
<reference evidence="3 4" key="1">
    <citation type="journal article" date="2021" name="ISME Commun">
        <title>Automated analysis of genomic sequences facilitates high-throughput and comprehensive description of bacteria.</title>
        <authorList>
            <person name="Hitch T.C.A."/>
        </authorList>
    </citation>
    <scope>NUCLEOTIDE SEQUENCE [LARGE SCALE GENOMIC DNA]</scope>
    <source>
        <strain evidence="3 4">Sanger_04</strain>
    </source>
</reference>
<evidence type="ECO:0000259" key="2">
    <source>
        <dbReference type="Pfam" id="PF03629"/>
    </source>
</evidence>
<dbReference type="SUPFAM" id="SSF52266">
    <property type="entry name" value="SGNH hydrolase"/>
    <property type="match status" value="1"/>
</dbReference>
<dbReference type="InterPro" id="IPR036514">
    <property type="entry name" value="SGNH_hydro_sf"/>
</dbReference>
<dbReference type="EMBL" id="JAOQKC010000008">
    <property type="protein sequence ID" value="MCU6696775.1"/>
    <property type="molecule type" value="Genomic_DNA"/>
</dbReference>
<dbReference type="Gene3D" id="3.40.50.1110">
    <property type="entry name" value="SGNH hydrolase"/>
    <property type="match status" value="1"/>
</dbReference>
<comment type="caution">
    <text evidence="3">The sequence shown here is derived from an EMBL/GenBank/DDBJ whole genome shotgun (WGS) entry which is preliminary data.</text>
</comment>
<sequence>MNRIPNNKKIIFILSALCCLLMVAVNIYQQKTWRGMDVILFMGQSNVSGAGGDASQAPELTEGAGYEYRAVTDPDNLHVLTEPFGQNENRGALDDTDILERNGSMVTAFVNAYYEKTGVPVVAISASRGSSSLNGWLNSGRKEEAADRLNAAKECLKKEKIRARHIYMVWFQGEADANLETPGDEYQTMLRQLVDDMEEQGVEDCFLIQLGPDLTDLTRHQEIMDAQLQICEENEDIVLVSTLPAELTGADMKDEGGIHFTQKALNLIGEDAGKNAGEYVKEHGAEKESQ</sequence>
<dbReference type="RefSeq" id="WP_158363263.1">
    <property type="nucleotide sequence ID" value="NZ_JAOQKC010000008.1"/>
</dbReference>
<organism evidence="3 4">
    <name type="scientific">Laedolimicola ammoniilytica</name>
    <dbReference type="NCBI Taxonomy" id="2981771"/>
    <lineage>
        <taxon>Bacteria</taxon>
        <taxon>Bacillati</taxon>
        <taxon>Bacillota</taxon>
        <taxon>Clostridia</taxon>
        <taxon>Lachnospirales</taxon>
        <taxon>Lachnospiraceae</taxon>
        <taxon>Laedolimicola</taxon>
    </lineage>
</organism>
<dbReference type="Proteomes" id="UP001652461">
    <property type="component" value="Unassembled WGS sequence"/>
</dbReference>
<gene>
    <name evidence="3" type="ORF">OCV63_07670</name>
</gene>
<evidence type="ECO:0000313" key="4">
    <source>
        <dbReference type="Proteomes" id="UP001652461"/>
    </source>
</evidence>
<dbReference type="InterPro" id="IPR052940">
    <property type="entry name" value="Carb_Esterase_6"/>
</dbReference>
<name>A0ABT2RXN7_9FIRM</name>
<dbReference type="InterPro" id="IPR005181">
    <property type="entry name" value="SASA"/>
</dbReference>
<evidence type="ECO:0000313" key="3">
    <source>
        <dbReference type="EMBL" id="MCU6696775.1"/>
    </source>
</evidence>
<protein>
    <submittedName>
        <fullName evidence="3">Sialate O-acetylesterase</fullName>
    </submittedName>
</protein>
<dbReference type="PANTHER" id="PTHR31988">
    <property type="entry name" value="ESTERASE, PUTATIVE (DUF303)-RELATED"/>
    <property type="match status" value="1"/>
</dbReference>
<keyword evidence="1" id="KW-0378">Hydrolase</keyword>
<keyword evidence="4" id="KW-1185">Reference proteome</keyword>
<dbReference type="Pfam" id="PF03629">
    <property type="entry name" value="SASA"/>
    <property type="match status" value="1"/>
</dbReference>
<proteinExistence type="predicted"/>
<dbReference type="PANTHER" id="PTHR31988:SF19">
    <property type="entry name" value="9-O-ACETYL-N-ACETYLNEURAMINIC ACID DEACETYLASE-RELATED"/>
    <property type="match status" value="1"/>
</dbReference>
<accession>A0ABT2RXN7</accession>